<dbReference type="Pfam" id="PF08279">
    <property type="entry name" value="HTH_11"/>
    <property type="match status" value="1"/>
</dbReference>
<feature type="domain" description="Helix-turn-helix type 11" evidence="1">
    <location>
        <begin position="8"/>
        <end position="61"/>
    </location>
</feature>
<evidence type="ECO:0000313" key="3">
    <source>
        <dbReference type="EMBL" id="MBP1994463.1"/>
    </source>
</evidence>
<dbReference type="Pfam" id="PF13280">
    <property type="entry name" value="WYL"/>
    <property type="match status" value="1"/>
</dbReference>
<dbReference type="InterPro" id="IPR051534">
    <property type="entry name" value="CBASS_pafABC_assoc_protein"/>
</dbReference>
<dbReference type="EMBL" id="JAGGLB010000025">
    <property type="protein sequence ID" value="MBP1994463.1"/>
    <property type="molecule type" value="Genomic_DNA"/>
</dbReference>
<dbReference type="InterPro" id="IPR026881">
    <property type="entry name" value="WYL_dom"/>
</dbReference>
<evidence type="ECO:0000259" key="1">
    <source>
        <dbReference type="Pfam" id="PF08279"/>
    </source>
</evidence>
<organism evidence="3 4">
    <name type="scientific">Paenibacillus eucommiae</name>
    <dbReference type="NCBI Taxonomy" id="1355755"/>
    <lineage>
        <taxon>Bacteria</taxon>
        <taxon>Bacillati</taxon>
        <taxon>Bacillota</taxon>
        <taxon>Bacilli</taxon>
        <taxon>Bacillales</taxon>
        <taxon>Paenibacillaceae</taxon>
        <taxon>Paenibacillus</taxon>
    </lineage>
</organism>
<dbReference type="PANTHER" id="PTHR34580:SF3">
    <property type="entry name" value="PROTEIN PAFB"/>
    <property type="match status" value="1"/>
</dbReference>
<dbReference type="InterPro" id="IPR036388">
    <property type="entry name" value="WH-like_DNA-bd_sf"/>
</dbReference>
<dbReference type="GO" id="GO:0003677">
    <property type="term" value="F:DNA binding"/>
    <property type="evidence" value="ECO:0007669"/>
    <property type="project" value="UniProtKB-KW"/>
</dbReference>
<dbReference type="Proteomes" id="UP001519287">
    <property type="component" value="Unassembled WGS sequence"/>
</dbReference>
<dbReference type="InterPro" id="IPR036390">
    <property type="entry name" value="WH_DNA-bd_sf"/>
</dbReference>
<name>A0ABS4J3P4_9BACL</name>
<reference evidence="3 4" key="1">
    <citation type="submission" date="2021-03" db="EMBL/GenBank/DDBJ databases">
        <title>Genomic Encyclopedia of Type Strains, Phase IV (KMG-IV): sequencing the most valuable type-strain genomes for metagenomic binning, comparative biology and taxonomic classification.</title>
        <authorList>
            <person name="Goeker M."/>
        </authorList>
    </citation>
    <scope>NUCLEOTIDE SEQUENCE [LARGE SCALE GENOMIC DNA]</scope>
    <source>
        <strain evidence="3 4">DSM 26048</strain>
    </source>
</reference>
<gene>
    <name evidence="3" type="ORF">J2Z66_006099</name>
</gene>
<dbReference type="RefSeq" id="WP_209976302.1">
    <property type="nucleotide sequence ID" value="NZ_JAGGLB010000025.1"/>
</dbReference>
<sequence length="323" mass="36787">MAKADHMLSILWLLKTRKKMSASQLADELEIHIRTVYRYIDALCASGVPIISDTGRTGGYQLPEHFVESPLFFDIKEQKALVHAAIFAQEAGYPHGAALNRAVSKIKRFTNPAQLNTIERHESGIEVLHPPVHILETAALQHLEASIAAGLTLSVVYQTGYEGNSQERLIDPYGLVYWKGKWYIVGFCHLRHEIRTFRVDRMKSLTETDSIFQKPEAFSSRQFLLDSLLPNTEDEASLISIHIEGNPQAINDLCQHWLLGHALIERTAYKAHFKLDEWTLYTQAPYLLLSYGGKLFVTQPQELRECMAEIALSLYEYYQSPQQ</sequence>
<dbReference type="PROSITE" id="PS52050">
    <property type="entry name" value="WYL"/>
    <property type="match status" value="1"/>
</dbReference>
<feature type="domain" description="WYL" evidence="2">
    <location>
        <begin position="139"/>
        <end position="206"/>
    </location>
</feature>
<dbReference type="Gene3D" id="1.10.10.10">
    <property type="entry name" value="Winged helix-like DNA-binding domain superfamily/Winged helix DNA-binding domain"/>
    <property type="match status" value="1"/>
</dbReference>
<keyword evidence="3" id="KW-0238">DNA-binding</keyword>
<protein>
    <submittedName>
        <fullName evidence="3">DNA-binding transcriptional regulator YafY</fullName>
    </submittedName>
</protein>
<accession>A0ABS4J3P4</accession>
<proteinExistence type="predicted"/>
<dbReference type="InterPro" id="IPR013196">
    <property type="entry name" value="HTH_11"/>
</dbReference>
<comment type="caution">
    <text evidence="3">The sequence shown here is derived from an EMBL/GenBank/DDBJ whole genome shotgun (WGS) entry which is preliminary data.</text>
</comment>
<evidence type="ECO:0000313" key="4">
    <source>
        <dbReference type="Proteomes" id="UP001519287"/>
    </source>
</evidence>
<dbReference type="PANTHER" id="PTHR34580">
    <property type="match status" value="1"/>
</dbReference>
<keyword evidence="4" id="KW-1185">Reference proteome</keyword>
<evidence type="ECO:0000259" key="2">
    <source>
        <dbReference type="Pfam" id="PF13280"/>
    </source>
</evidence>
<dbReference type="SUPFAM" id="SSF46785">
    <property type="entry name" value="Winged helix' DNA-binding domain"/>
    <property type="match status" value="1"/>
</dbReference>